<comment type="caution">
    <text evidence="2">The sequence shown here is derived from an EMBL/GenBank/DDBJ whole genome shotgun (WGS) entry which is preliminary data.</text>
</comment>
<sequence length="207" mass="23387">MAINMFLTHLLFLAPWLWFSEAQKKAMLKWGKELGASDVPTLYGLNTCTEKIEELLGQPIKQVTTGSGNVFFINDVAKAIANQFVNPFICHAMSDYPHNGNGGASQIHSSAKWLTELLWNLTTLTAQVDDRLYFIGELLKCKEGGYLIPDWFFTQTHTDEEYGSVERLYALGNDMFNIQSGFVIVKEQSVLECAEFGLTYKDLLKQQ</sequence>
<organism evidence="2 3">
    <name type="scientific">Moniliophthora roreri</name>
    <name type="common">Frosty pod rot fungus</name>
    <name type="synonym">Monilia roreri</name>
    <dbReference type="NCBI Taxonomy" id="221103"/>
    <lineage>
        <taxon>Eukaryota</taxon>
        <taxon>Fungi</taxon>
        <taxon>Dikarya</taxon>
        <taxon>Basidiomycota</taxon>
        <taxon>Agaricomycotina</taxon>
        <taxon>Agaricomycetes</taxon>
        <taxon>Agaricomycetidae</taxon>
        <taxon>Agaricales</taxon>
        <taxon>Marasmiineae</taxon>
        <taxon>Marasmiaceae</taxon>
        <taxon>Moniliophthora</taxon>
    </lineage>
</organism>
<gene>
    <name evidence="2" type="ORF">WG66_7299</name>
</gene>
<reference evidence="2 3" key="1">
    <citation type="submission" date="2015-12" db="EMBL/GenBank/DDBJ databases">
        <title>Draft genome sequence of Moniliophthora roreri, the causal agent of frosty pod rot of cacao.</title>
        <authorList>
            <person name="Aime M.C."/>
            <person name="Diaz-Valderrama J.R."/>
            <person name="Kijpornyongpan T."/>
            <person name="Phillips-Mora W."/>
        </authorList>
    </citation>
    <scope>NUCLEOTIDE SEQUENCE [LARGE SCALE GENOMIC DNA]</scope>
    <source>
        <strain evidence="2 3">MCA 2952</strain>
    </source>
</reference>
<name>A0A0W0FVB8_MONRR</name>
<dbReference type="EMBL" id="LATX01001606">
    <property type="protein sequence ID" value="KTB40122.1"/>
    <property type="molecule type" value="Genomic_DNA"/>
</dbReference>
<keyword evidence="1" id="KW-0732">Signal</keyword>
<proteinExistence type="predicted"/>
<feature type="signal peptide" evidence="1">
    <location>
        <begin position="1"/>
        <end position="22"/>
    </location>
</feature>
<evidence type="ECO:0000313" key="2">
    <source>
        <dbReference type="EMBL" id="KTB40122.1"/>
    </source>
</evidence>
<feature type="chain" id="PRO_5006902176" evidence="1">
    <location>
        <begin position="23"/>
        <end position="207"/>
    </location>
</feature>
<dbReference type="Proteomes" id="UP000054988">
    <property type="component" value="Unassembled WGS sequence"/>
</dbReference>
<protein>
    <submittedName>
        <fullName evidence="2">Uncharacterized protein</fullName>
    </submittedName>
</protein>
<accession>A0A0W0FVB8</accession>
<dbReference type="AlphaFoldDB" id="A0A0W0FVB8"/>
<evidence type="ECO:0000313" key="3">
    <source>
        <dbReference type="Proteomes" id="UP000054988"/>
    </source>
</evidence>
<evidence type="ECO:0000256" key="1">
    <source>
        <dbReference type="SAM" id="SignalP"/>
    </source>
</evidence>